<dbReference type="InterPro" id="IPR036615">
    <property type="entry name" value="Mur_ligase_C_dom_sf"/>
</dbReference>
<reference evidence="22" key="1">
    <citation type="submission" date="2017-04" db="EMBL/GenBank/DDBJ databases">
        <title>Function of individual gut microbiota members based on whole genome sequencing of pure cultures obtained from chicken caecum.</title>
        <authorList>
            <person name="Medvecky M."/>
            <person name="Cejkova D."/>
            <person name="Polansky O."/>
            <person name="Karasova D."/>
            <person name="Kubasova T."/>
            <person name="Cizek A."/>
            <person name="Rychlik I."/>
        </authorList>
    </citation>
    <scope>NUCLEOTIDE SEQUENCE [LARGE SCALE GENOMIC DNA]</scope>
    <source>
        <strain evidence="22">An175</strain>
    </source>
</reference>
<evidence type="ECO:0000313" key="22">
    <source>
        <dbReference type="Proteomes" id="UP000196386"/>
    </source>
</evidence>
<dbReference type="GO" id="GO:0051301">
    <property type="term" value="P:cell division"/>
    <property type="evidence" value="ECO:0007669"/>
    <property type="project" value="UniProtKB-KW"/>
</dbReference>
<dbReference type="GO" id="GO:0008764">
    <property type="term" value="F:UDP-N-acetylmuramoylalanine-D-glutamate ligase activity"/>
    <property type="evidence" value="ECO:0007669"/>
    <property type="project" value="UniProtKB-UniRule"/>
</dbReference>
<dbReference type="PANTHER" id="PTHR43692:SF1">
    <property type="entry name" value="UDP-N-ACETYLMURAMOYLALANINE--D-GLUTAMATE LIGASE"/>
    <property type="match status" value="1"/>
</dbReference>
<keyword evidence="12 17" id="KW-0573">Peptidoglycan synthesis</keyword>
<evidence type="ECO:0000256" key="1">
    <source>
        <dbReference type="ARBA" id="ARBA00002734"/>
    </source>
</evidence>
<evidence type="ECO:0000256" key="17">
    <source>
        <dbReference type="HAMAP-Rule" id="MF_00639"/>
    </source>
</evidence>
<sequence>MLDKTRPGEYNRNVTGKKNRWMEEGSMDSRVERFYNGLKGKKISVIGIGVSHSDLISRLRDYGAKVTAHDRRARSAVGEAICNNFEAQGIALRLGENYLENIDADIVLRTPGMYFHQPVLDTLRRDGVVVTSEMELFFDLCPCTTIGITGSDGKTTTTTLIAEILKEGGRRAHIGGNIGRPLMPILRDIRDNDFAVAELSSFQLISMRESPGIAVVTNISPNHLDVHGSMQEYIDAKRNIVLHQNAFSRAVLGVDNELAASFAADVRGRLFEFSVRRPVRTGAFLGEDGVLYASVNGERTKIIHKNELRLPGMHNIQNYLAAICAVWGAVDIEAIRNVAMEFGGVEHRIEFVREKDGVRWYNDSIATTPTRTIAGLESFGQKLIVIAGGYDKKVPFDPMVPKVVEKVKTLVLIGATADQIETAVRADSGFSSSGMTIIRAGSLEEAVEQAAAAAHSGDIVSLSPACASFDMFPNYETRGRRFKELVNAL</sequence>
<dbReference type="InterPro" id="IPR036565">
    <property type="entry name" value="Mur-like_cat_sf"/>
</dbReference>
<keyword evidence="10 17" id="KW-0067">ATP-binding</keyword>
<evidence type="ECO:0000256" key="15">
    <source>
        <dbReference type="ARBA" id="ARBA00032324"/>
    </source>
</evidence>
<evidence type="ECO:0000259" key="19">
    <source>
        <dbReference type="Pfam" id="PF02875"/>
    </source>
</evidence>
<keyword evidence="11 17" id="KW-0133">Cell shape</keyword>
<keyword evidence="9 17" id="KW-0547">Nucleotide-binding</keyword>
<comment type="subcellular location">
    <subcellularLocation>
        <location evidence="2 17 18">Cytoplasm</location>
    </subcellularLocation>
</comment>
<keyword evidence="13 17" id="KW-0961">Cell wall biogenesis/degradation</keyword>
<dbReference type="EMBL" id="NFKP01000034">
    <property type="protein sequence ID" value="OUP67416.1"/>
    <property type="molecule type" value="Genomic_DNA"/>
</dbReference>
<proteinExistence type="inferred from homology"/>
<comment type="caution">
    <text evidence="21">The sequence shown here is derived from an EMBL/GenBank/DDBJ whole genome shotgun (WGS) entry which is preliminary data.</text>
</comment>
<name>A0A1Y4MU81_9FIRM</name>
<accession>A0A1Y4MU81</accession>
<keyword evidence="8 17" id="KW-0436">Ligase</keyword>
<dbReference type="InterPro" id="IPR004101">
    <property type="entry name" value="Mur_ligase_C"/>
</dbReference>
<evidence type="ECO:0000256" key="5">
    <source>
        <dbReference type="ARBA" id="ARBA00012212"/>
    </source>
</evidence>
<evidence type="ECO:0000256" key="9">
    <source>
        <dbReference type="ARBA" id="ARBA00022741"/>
    </source>
</evidence>
<dbReference type="SUPFAM" id="SSF51984">
    <property type="entry name" value="MurCD N-terminal domain"/>
    <property type="match status" value="1"/>
</dbReference>
<dbReference type="RefSeq" id="WP_087303206.1">
    <property type="nucleotide sequence ID" value="NZ_NFKP01000034.1"/>
</dbReference>
<dbReference type="UniPathway" id="UPA00219"/>
<dbReference type="AlphaFoldDB" id="A0A1Y4MU81"/>
<evidence type="ECO:0000256" key="14">
    <source>
        <dbReference type="ARBA" id="ARBA00030398"/>
    </source>
</evidence>
<dbReference type="Gene3D" id="3.40.50.720">
    <property type="entry name" value="NAD(P)-binding Rossmann-like Domain"/>
    <property type="match status" value="1"/>
</dbReference>
<keyword evidence="17 18" id="KW-0131">Cell cycle</keyword>
<evidence type="ECO:0000256" key="6">
    <source>
        <dbReference type="ARBA" id="ARBA00015655"/>
    </source>
</evidence>
<evidence type="ECO:0000256" key="16">
    <source>
        <dbReference type="ARBA" id="ARBA00047632"/>
    </source>
</evidence>
<feature type="binding site" evidence="17">
    <location>
        <begin position="150"/>
        <end position="156"/>
    </location>
    <ligand>
        <name>ATP</name>
        <dbReference type="ChEBI" id="CHEBI:30616"/>
    </ligand>
</feature>
<organism evidence="21 22">
    <name type="scientific">Anaerotruncus colihominis</name>
    <dbReference type="NCBI Taxonomy" id="169435"/>
    <lineage>
        <taxon>Bacteria</taxon>
        <taxon>Bacillati</taxon>
        <taxon>Bacillota</taxon>
        <taxon>Clostridia</taxon>
        <taxon>Eubacteriales</taxon>
        <taxon>Oscillospiraceae</taxon>
        <taxon>Anaerotruncus</taxon>
    </lineage>
</organism>
<gene>
    <name evidence="17" type="primary">murD</name>
    <name evidence="21" type="ORF">B5F11_18365</name>
</gene>
<dbReference type="EC" id="6.3.2.9" evidence="5 17"/>
<dbReference type="GO" id="GO:0005737">
    <property type="term" value="C:cytoplasm"/>
    <property type="evidence" value="ECO:0007669"/>
    <property type="project" value="UniProtKB-SubCell"/>
</dbReference>
<dbReference type="HAMAP" id="MF_00639">
    <property type="entry name" value="MurD"/>
    <property type="match status" value="1"/>
</dbReference>
<evidence type="ECO:0000259" key="20">
    <source>
        <dbReference type="Pfam" id="PF08245"/>
    </source>
</evidence>
<evidence type="ECO:0000256" key="12">
    <source>
        <dbReference type="ARBA" id="ARBA00022984"/>
    </source>
</evidence>
<comment type="function">
    <text evidence="1 17 18">Cell wall formation. Catalyzes the addition of glutamate to the nucleotide precursor UDP-N-acetylmuramoyl-L-alanine (UMA).</text>
</comment>
<dbReference type="PANTHER" id="PTHR43692">
    <property type="entry name" value="UDP-N-ACETYLMURAMOYLALANINE--D-GLUTAMATE LIGASE"/>
    <property type="match status" value="1"/>
</dbReference>
<evidence type="ECO:0000256" key="4">
    <source>
        <dbReference type="ARBA" id="ARBA00010416"/>
    </source>
</evidence>
<dbReference type="GO" id="GO:0008360">
    <property type="term" value="P:regulation of cell shape"/>
    <property type="evidence" value="ECO:0007669"/>
    <property type="project" value="UniProtKB-KW"/>
</dbReference>
<dbReference type="SUPFAM" id="SSF53244">
    <property type="entry name" value="MurD-like peptide ligases, peptide-binding domain"/>
    <property type="match status" value="1"/>
</dbReference>
<dbReference type="InterPro" id="IPR005762">
    <property type="entry name" value="MurD"/>
</dbReference>
<comment type="catalytic activity">
    <reaction evidence="16 17 18">
        <text>UDP-N-acetyl-alpha-D-muramoyl-L-alanine + D-glutamate + ATP = UDP-N-acetyl-alpha-D-muramoyl-L-alanyl-D-glutamate + ADP + phosphate + H(+)</text>
        <dbReference type="Rhea" id="RHEA:16429"/>
        <dbReference type="ChEBI" id="CHEBI:15378"/>
        <dbReference type="ChEBI" id="CHEBI:29986"/>
        <dbReference type="ChEBI" id="CHEBI:30616"/>
        <dbReference type="ChEBI" id="CHEBI:43474"/>
        <dbReference type="ChEBI" id="CHEBI:83898"/>
        <dbReference type="ChEBI" id="CHEBI:83900"/>
        <dbReference type="ChEBI" id="CHEBI:456216"/>
        <dbReference type="EC" id="6.3.2.9"/>
    </reaction>
</comment>
<dbReference type="InterPro" id="IPR013221">
    <property type="entry name" value="Mur_ligase_cen"/>
</dbReference>
<keyword evidence="7 17" id="KW-0963">Cytoplasm</keyword>
<protein>
    <recommendedName>
        <fullName evidence="6 17">UDP-N-acetylmuramoylalanine--D-glutamate ligase</fullName>
        <ecNumber evidence="5 17">6.3.2.9</ecNumber>
    </recommendedName>
    <alternativeName>
        <fullName evidence="15 17">D-glutamic acid-adding enzyme</fullName>
    </alternativeName>
    <alternativeName>
        <fullName evidence="14 17">UDP-N-acetylmuramoyl-L-alanyl-D-glutamate synthetase</fullName>
    </alternativeName>
</protein>
<dbReference type="GO" id="GO:0071555">
    <property type="term" value="P:cell wall organization"/>
    <property type="evidence" value="ECO:0007669"/>
    <property type="project" value="UniProtKB-KW"/>
</dbReference>
<dbReference type="Pfam" id="PF08245">
    <property type="entry name" value="Mur_ligase_M"/>
    <property type="match status" value="1"/>
</dbReference>
<evidence type="ECO:0000256" key="18">
    <source>
        <dbReference type="RuleBase" id="RU003664"/>
    </source>
</evidence>
<feature type="domain" description="Mur ligase C-terminal" evidence="19">
    <location>
        <begin position="347"/>
        <end position="466"/>
    </location>
</feature>
<dbReference type="Pfam" id="PF02875">
    <property type="entry name" value="Mur_ligase_C"/>
    <property type="match status" value="1"/>
</dbReference>
<dbReference type="GO" id="GO:0009252">
    <property type="term" value="P:peptidoglycan biosynthetic process"/>
    <property type="evidence" value="ECO:0007669"/>
    <property type="project" value="UniProtKB-UniRule"/>
</dbReference>
<evidence type="ECO:0000256" key="2">
    <source>
        <dbReference type="ARBA" id="ARBA00004496"/>
    </source>
</evidence>
<evidence type="ECO:0000256" key="10">
    <source>
        <dbReference type="ARBA" id="ARBA00022840"/>
    </source>
</evidence>
<dbReference type="NCBIfam" id="TIGR01087">
    <property type="entry name" value="murD"/>
    <property type="match status" value="1"/>
</dbReference>
<evidence type="ECO:0000256" key="11">
    <source>
        <dbReference type="ARBA" id="ARBA00022960"/>
    </source>
</evidence>
<dbReference type="Gene3D" id="3.90.190.20">
    <property type="entry name" value="Mur ligase, C-terminal domain"/>
    <property type="match status" value="1"/>
</dbReference>
<dbReference type="SUPFAM" id="SSF53623">
    <property type="entry name" value="MurD-like peptide ligases, catalytic domain"/>
    <property type="match status" value="1"/>
</dbReference>
<dbReference type="Gene3D" id="3.40.1190.10">
    <property type="entry name" value="Mur-like, catalytic domain"/>
    <property type="match status" value="1"/>
</dbReference>
<evidence type="ECO:0000256" key="8">
    <source>
        <dbReference type="ARBA" id="ARBA00022598"/>
    </source>
</evidence>
<dbReference type="GO" id="GO:0005524">
    <property type="term" value="F:ATP binding"/>
    <property type="evidence" value="ECO:0007669"/>
    <property type="project" value="UniProtKB-UniRule"/>
</dbReference>
<keyword evidence="17 18" id="KW-0132">Cell division</keyword>
<evidence type="ECO:0000256" key="3">
    <source>
        <dbReference type="ARBA" id="ARBA00004752"/>
    </source>
</evidence>
<comment type="similarity">
    <text evidence="4 17">Belongs to the MurCDEF family.</text>
</comment>
<evidence type="ECO:0000313" key="21">
    <source>
        <dbReference type="EMBL" id="OUP67416.1"/>
    </source>
</evidence>
<comment type="pathway">
    <text evidence="3 17 18">Cell wall biogenesis; peptidoglycan biosynthesis.</text>
</comment>
<dbReference type="Proteomes" id="UP000196386">
    <property type="component" value="Unassembled WGS sequence"/>
</dbReference>
<evidence type="ECO:0000256" key="7">
    <source>
        <dbReference type="ARBA" id="ARBA00022490"/>
    </source>
</evidence>
<evidence type="ECO:0000256" key="13">
    <source>
        <dbReference type="ARBA" id="ARBA00023316"/>
    </source>
</evidence>
<feature type="domain" description="Mur ligase central" evidence="20">
    <location>
        <begin position="148"/>
        <end position="326"/>
    </location>
</feature>